<comment type="caution">
    <text evidence="1">The sequence shown here is derived from an EMBL/GenBank/DDBJ whole genome shotgun (WGS) entry which is preliminary data.</text>
</comment>
<evidence type="ECO:0000313" key="1">
    <source>
        <dbReference type="EMBL" id="KAL3513763.1"/>
    </source>
</evidence>
<evidence type="ECO:0000313" key="2">
    <source>
        <dbReference type="Proteomes" id="UP001630127"/>
    </source>
</evidence>
<proteinExistence type="predicted"/>
<gene>
    <name evidence="1" type="ORF">ACH5RR_026480</name>
</gene>
<sequence>MFFYALGQAKLFEPEIKRGFSIFFQEQGWGTVRQVGLLNFISCVNKVNLMAFEDSNFQVVAVKKLMILVRKKLQFLQRLLGYHPWEKRQGMRWYWMRSLLLHVAQAATTATYFSYSCWVDGLDQIVVGDMEMMLSHLLEQIMPHTPKLVEIFF</sequence>
<protein>
    <submittedName>
        <fullName evidence="1">Uncharacterized protein</fullName>
    </submittedName>
</protein>
<keyword evidence="2" id="KW-1185">Reference proteome</keyword>
<accession>A0ABD2Z2P2</accession>
<name>A0ABD2Z2P2_9GENT</name>
<dbReference type="EMBL" id="JBJUIK010000011">
    <property type="protein sequence ID" value="KAL3513763.1"/>
    <property type="molecule type" value="Genomic_DNA"/>
</dbReference>
<organism evidence="1 2">
    <name type="scientific">Cinchona calisaya</name>
    <dbReference type="NCBI Taxonomy" id="153742"/>
    <lineage>
        <taxon>Eukaryota</taxon>
        <taxon>Viridiplantae</taxon>
        <taxon>Streptophyta</taxon>
        <taxon>Embryophyta</taxon>
        <taxon>Tracheophyta</taxon>
        <taxon>Spermatophyta</taxon>
        <taxon>Magnoliopsida</taxon>
        <taxon>eudicotyledons</taxon>
        <taxon>Gunneridae</taxon>
        <taxon>Pentapetalae</taxon>
        <taxon>asterids</taxon>
        <taxon>lamiids</taxon>
        <taxon>Gentianales</taxon>
        <taxon>Rubiaceae</taxon>
        <taxon>Cinchonoideae</taxon>
        <taxon>Cinchoneae</taxon>
        <taxon>Cinchona</taxon>
    </lineage>
</organism>
<reference evidence="1 2" key="1">
    <citation type="submission" date="2024-11" db="EMBL/GenBank/DDBJ databases">
        <title>A near-complete genome assembly of Cinchona calisaya.</title>
        <authorList>
            <person name="Lian D.C."/>
            <person name="Zhao X.W."/>
            <person name="Wei L."/>
        </authorList>
    </citation>
    <scope>NUCLEOTIDE SEQUENCE [LARGE SCALE GENOMIC DNA]</scope>
    <source>
        <tissue evidence="1">Nenye</tissue>
    </source>
</reference>
<dbReference type="AlphaFoldDB" id="A0ABD2Z2P2"/>
<dbReference type="Proteomes" id="UP001630127">
    <property type="component" value="Unassembled WGS sequence"/>
</dbReference>